<keyword evidence="7" id="KW-1015">Disulfide bond</keyword>
<evidence type="ECO:0000256" key="9">
    <source>
        <dbReference type="SAM" id="MobiDB-lite"/>
    </source>
</evidence>
<keyword evidence="8" id="KW-0769">Symport</keyword>
<dbReference type="PROSITE" id="PS50267">
    <property type="entry name" value="NA_NEUROTRAN_SYMP_3"/>
    <property type="match status" value="1"/>
</dbReference>
<dbReference type="SUPFAM" id="SSF161070">
    <property type="entry name" value="SNF-like"/>
    <property type="match status" value="1"/>
</dbReference>
<evidence type="ECO:0000256" key="1">
    <source>
        <dbReference type="ARBA" id="ARBA00004141"/>
    </source>
</evidence>
<evidence type="ECO:0000313" key="11">
    <source>
        <dbReference type="EMBL" id="KAK2168161.1"/>
    </source>
</evidence>
<dbReference type="Pfam" id="PF00209">
    <property type="entry name" value="SNF"/>
    <property type="match status" value="2"/>
</dbReference>
<protein>
    <recommendedName>
        <fullName evidence="8">Transporter</fullName>
    </recommendedName>
</protein>
<evidence type="ECO:0000256" key="2">
    <source>
        <dbReference type="ARBA" id="ARBA00022448"/>
    </source>
</evidence>
<reference evidence="11" key="1">
    <citation type="journal article" date="2023" name="Mol. Biol. Evol.">
        <title>Third-Generation Sequencing Reveals the Adaptive Role of the Epigenome in Three Deep-Sea Polychaetes.</title>
        <authorList>
            <person name="Perez M."/>
            <person name="Aroh O."/>
            <person name="Sun Y."/>
            <person name="Lan Y."/>
            <person name="Juniper S.K."/>
            <person name="Young C.R."/>
            <person name="Angers B."/>
            <person name="Qian P.Y."/>
        </authorList>
    </citation>
    <scope>NUCLEOTIDE SEQUENCE</scope>
    <source>
        <strain evidence="11">P08H-3</strain>
    </source>
</reference>
<keyword evidence="5 10" id="KW-0472">Membrane</keyword>
<dbReference type="PRINTS" id="PR00176">
    <property type="entry name" value="NANEUSMPORT"/>
</dbReference>
<gene>
    <name evidence="11" type="ORF">LSH36_20g15015</name>
</gene>
<evidence type="ECO:0000256" key="7">
    <source>
        <dbReference type="PIRSR" id="PIRSR600175-2"/>
    </source>
</evidence>
<feature type="transmembrane region" description="Helical" evidence="10">
    <location>
        <begin position="370"/>
        <end position="393"/>
    </location>
</feature>
<keyword evidence="4 10" id="KW-1133">Transmembrane helix</keyword>
<dbReference type="PROSITE" id="PS00754">
    <property type="entry name" value="NA_NEUROTRAN_SYMP_2"/>
    <property type="match status" value="1"/>
</dbReference>
<feature type="binding site" evidence="6">
    <location>
        <position position="57"/>
    </location>
    <ligand>
        <name>Na(+)</name>
        <dbReference type="ChEBI" id="CHEBI:29101"/>
        <label>1</label>
    </ligand>
</feature>
<feature type="transmembrane region" description="Helical" evidence="10">
    <location>
        <begin position="337"/>
        <end position="358"/>
    </location>
</feature>
<evidence type="ECO:0000256" key="4">
    <source>
        <dbReference type="ARBA" id="ARBA00022989"/>
    </source>
</evidence>
<dbReference type="GO" id="GO:0046872">
    <property type="term" value="F:metal ion binding"/>
    <property type="evidence" value="ECO:0007669"/>
    <property type="project" value="UniProtKB-KW"/>
</dbReference>
<keyword evidence="3 8" id="KW-0812">Transmembrane</keyword>
<feature type="disulfide bond" evidence="7">
    <location>
        <begin position="160"/>
        <end position="169"/>
    </location>
</feature>
<dbReference type="PANTHER" id="PTHR11616:SF313">
    <property type="entry name" value="TRANSPORTER"/>
    <property type="match status" value="1"/>
</dbReference>
<feature type="binding site" evidence="6">
    <location>
        <position position="54"/>
    </location>
    <ligand>
        <name>Na(+)</name>
        <dbReference type="ChEBI" id="CHEBI:29101"/>
        <label>1</label>
    </ligand>
</feature>
<feature type="region of interest" description="Disordered" evidence="9">
    <location>
        <begin position="456"/>
        <end position="477"/>
    </location>
</feature>
<sequence>MAAPDEKQMILVRPHCQDVAHNKDKSCDQEEVSDEYVERGNWSGKFDFLLSLLGYSVGLGNVWRFPYLAYNNGGGAFVIPFLVMLLLVGFPLMFMELSFGQYASLGPIAIFDRFCPLFHGVGCGMIIVSSLVALYYNMIIAWTCFYMFASFTTELPWERCHLEWSTHECYSYKDAVTCLQNNGSLYFNRTCFNESMVAKYNISELVKTMTKKPPAEEYFEYSDQTIGIKEVVYFTALFPYVVLIILFFRGVTLPGAKEGIIYYLTPDFSRLKTSKVGAGLAFIVYPEVVTRLPVSPLWSFMFFLMLLTLGLDSQFALMETVTTATLDRFPNLREKKVWVVLGMSIIGYCGGLTFCFQYRPMTLGSYVYPLWANVLGWIVAVAPVIAVPLVMIYKICSAPAELTFVKKVQFLLNPTSEWGPAHKVSELNLDSTPLKNQPGFGDRRYDLNPIYPGGDTYRDTSTPIVNNKSSPPMETTTTTTTITTTTGVHHNVISERGVPPADTAVSSLIRTTVAVTTSPLERVVAPDNTSAAGRVVTEQSYDNNTAGTVNNDN</sequence>
<feature type="binding site" evidence="6">
    <location>
        <position position="61"/>
    </location>
    <ligand>
        <name>Na(+)</name>
        <dbReference type="ChEBI" id="CHEBI:29101"/>
        <label>1</label>
    </ligand>
</feature>
<dbReference type="AlphaFoldDB" id="A0AAD9NH74"/>
<keyword evidence="2 8" id="KW-0813">Transport</keyword>
<dbReference type="PANTHER" id="PTHR11616">
    <property type="entry name" value="SODIUM/CHLORIDE DEPENDENT TRANSPORTER"/>
    <property type="match status" value="1"/>
</dbReference>
<dbReference type="Proteomes" id="UP001208570">
    <property type="component" value="Unassembled WGS sequence"/>
</dbReference>
<dbReference type="GO" id="GO:0005886">
    <property type="term" value="C:plasma membrane"/>
    <property type="evidence" value="ECO:0007669"/>
    <property type="project" value="TreeGrafter"/>
</dbReference>
<evidence type="ECO:0000256" key="5">
    <source>
        <dbReference type="ARBA" id="ARBA00023136"/>
    </source>
</evidence>
<keyword evidence="6" id="KW-0479">Metal-binding</keyword>
<feature type="compositionally biased region" description="Polar residues" evidence="9">
    <location>
        <begin position="459"/>
        <end position="474"/>
    </location>
</feature>
<name>A0AAD9NH74_9ANNE</name>
<dbReference type="GO" id="GO:0015375">
    <property type="term" value="F:glycine:sodium symporter activity"/>
    <property type="evidence" value="ECO:0007669"/>
    <property type="project" value="TreeGrafter"/>
</dbReference>
<keyword evidence="6" id="KW-0915">Sodium</keyword>
<dbReference type="PROSITE" id="PS00610">
    <property type="entry name" value="NA_NEUROTRAN_SYMP_1"/>
    <property type="match status" value="1"/>
</dbReference>
<comment type="similarity">
    <text evidence="8">Belongs to the sodium:neurotransmitter symporter (SNF) (TC 2.A.22) family.</text>
</comment>
<accession>A0AAD9NH74</accession>
<evidence type="ECO:0000256" key="10">
    <source>
        <dbReference type="SAM" id="Phobius"/>
    </source>
</evidence>
<dbReference type="EMBL" id="JAODUP010000020">
    <property type="protein sequence ID" value="KAK2168161.1"/>
    <property type="molecule type" value="Genomic_DNA"/>
</dbReference>
<organism evidence="11 12">
    <name type="scientific">Paralvinella palmiformis</name>
    <dbReference type="NCBI Taxonomy" id="53620"/>
    <lineage>
        <taxon>Eukaryota</taxon>
        <taxon>Metazoa</taxon>
        <taxon>Spiralia</taxon>
        <taxon>Lophotrochozoa</taxon>
        <taxon>Annelida</taxon>
        <taxon>Polychaeta</taxon>
        <taxon>Sedentaria</taxon>
        <taxon>Canalipalpata</taxon>
        <taxon>Terebellida</taxon>
        <taxon>Terebelliformia</taxon>
        <taxon>Alvinellidae</taxon>
        <taxon>Paralvinella</taxon>
    </lineage>
</organism>
<evidence type="ECO:0000313" key="12">
    <source>
        <dbReference type="Proteomes" id="UP001208570"/>
    </source>
</evidence>
<evidence type="ECO:0000256" key="8">
    <source>
        <dbReference type="RuleBase" id="RU003732"/>
    </source>
</evidence>
<dbReference type="InterPro" id="IPR037272">
    <property type="entry name" value="SNS_sf"/>
</dbReference>
<proteinExistence type="inferred from homology"/>
<comment type="caution">
    <text evidence="11">The sequence shown here is derived from an EMBL/GenBank/DDBJ whole genome shotgun (WGS) entry which is preliminary data.</text>
</comment>
<keyword evidence="12" id="KW-1185">Reference proteome</keyword>
<evidence type="ECO:0000256" key="3">
    <source>
        <dbReference type="ARBA" id="ARBA00022692"/>
    </source>
</evidence>
<comment type="subcellular location">
    <subcellularLocation>
        <location evidence="1">Membrane</location>
        <topology evidence="1">Multi-pass membrane protein</topology>
    </subcellularLocation>
</comment>
<feature type="transmembrane region" description="Helical" evidence="10">
    <location>
        <begin position="231"/>
        <end position="248"/>
    </location>
</feature>
<evidence type="ECO:0000256" key="6">
    <source>
        <dbReference type="PIRSR" id="PIRSR600175-1"/>
    </source>
</evidence>
<feature type="transmembrane region" description="Helical" evidence="10">
    <location>
        <begin position="297"/>
        <end position="317"/>
    </location>
</feature>
<feature type="transmembrane region" description="Helical" evidence="10">
    <location>
        <begin position="75"/>
        <end position="95"/>
    </location>
</feature>
<feature type="transmembrane region" description="Helical" evidence="10">
    <location>
        <begin position="116"/>
        <end position="149"/>
    </location>
</feature>
<dbReference type="InterPro" id="IPR000175">
    <property type="entry name" value="Na/ntran_symport"/>
</dbReference>